<sequence length="120" mass="12888">MTGLRIAALAALVTMVSAEAALAEFTKISQRDQFVQLVDGRTLSRTLVSLQVTPDGAISGTGAVWDVTGQWSWQDGFFCRNLNWGGDDLGYNCQEVAVNGAAIRFTSDRGAGKSADFRLQ</sequence>
<evidence type="ECO:0008006" key="4">
    <source>
        <dbReference type="Google" id="ProtNLM"/>
    </source>
</evidence>
<gene>
    <name evidence="2" type="ORF">P775_11795</name>
</gene>
<comment type="caution">
    <text evidence="2">The sequence shown here is derived from an EMBL/GenBank/DDBJ whole genome shotgun (WGS) entry which is preliminary data.</text>
</comment>
<dbReference type="Proteomes" id="UP000231259">
    <property type="component" value="Unassembled WGS sequence"/>
</dbReference>
<name>A0A2G8REH5_9RHOB</name>
<feature type="signal peptide" evidence="1">
    <location>
        <begin position="1"/>
        <end position="20"/>
    </location>
</feature>
<feature type="chain" id="PRO_5013681422" description="Dihydrodipicolinate reductase" evidence="1">
    <location>
        <begin position="21"/>
        <end position="120"/>
    </location>
</feature>
<evidence type="ECO:0000313" key="2">
    <source>
        <dbReference type="EMBL" id="PIL19984.1"/>
    </source>
</evidence>
<dbReference type="AlphaFoldDB" id="A0A2G8REH5"/>
<dbReference type="EMBL" id="AWWI01000071">
    <property type="protein sequence ID" value="PIL19984.1"/>
    <property type="molecule type" value="Genomic_DNA"/>
</dbReference>
<reference evidence="2 3" key="1">
    <citation type="submission" date="2013-09" db="EMBL/GenBank/DDBJ databases">
        <title>Genome sequencing of Phaeobacter antarcticus sp. nov. SM1211.</title>
        <authorList>
            <person name="Zhang X.-Y."/>
            <person name="Liu C."/>
            <person name="Chen X.-L."/>
            <person name="Xie B.-B."/>
            <person name="Qin Q.-L."/>
            <person name="Rong J.-C."/>
            <person name="Zhang Y.-Z."/>
        </authorList>
    </citation>
    <scope>NUCLEOTIDE SEQUENCE [LARGE SCALE GENOMIC DNA]</scope>
    <source>
        <strain evidence="2 3">SM1211</strain>
    </source>
</reference>
<organism evidence="2 3">
    <name type="scientific">Puniceibacterium antarcticum</name>
    <dbReference type="NCBI Taxonomy" id="1206336"/>
    <lineage>
        <taxon>Bacteria</taxon>
        <taxon>Pseudomonadati</taxon>
        <taxon>Pseudomonadota</taxon>
        <taxon>Alphaproteobacteria</taxon>
        <taxon>Rhodobacterales</taxon>
        <taxon>Paracoccaceae</taxon>
        <taxon>Puniceibacterium</taxon>
    </lineage>
</organism>
<keyword evidence="3" id="KW-1185">Reference proteome</keyword>
<evidence type="ECO:0000256" key="1">
    <source>
        <dbReference type="SAM" id="SignalP"/>
    </source>
</evidence>
<evidence type="ECO:0000313" key="3">
    <source>
        <dbReference type="Proteomes" id="UP000231259"/>
    </source>
</evidence>
<dbReference type="OrthoDB" id="7874348at2"/>
<dbReference type="RefSeq" id="WP_099911106.1">
    <property type="nucleotide sequence ID" value="NZ_AWWI01000071.1"/>
</dbReference>
<accession>A0A2G8REH5</accession>
<keyword evidence="1" id="KW-0732">Signal</keyword>
<proteinExistence type="predicted"/>
<protein>
    <recommendedName>
        <fullName evidence="4">Dihydrodipicolinate reductase</fullName>
    </recommendedName>
</protein>